<dbReference type="AlphaFoldDB" id="A0A9P5X3A8"/>
<proteinExistence type="predicted"/>
<evidence type="ECO:0000313" key="1">
    <source>
        <dbReference type="EMBL" id="KAF9443809.1"/>
    </source>
</evidence>
<dbReference type="EMBL" id="MU151432">
    <property type="protein sequence ID" value="KAF9443809.1"/>
    <property type="molecule type" value="Genomic_DNA"/>
</dbReference>
<sequence>MAVQFQVLIVNPFQELEGAGKGIGKRIAIIVDGLDECDSADAQCKIIKLIAGTAHDGAIPFCWAFFSHPEAHIKASFTHADVAPVTCTTLLPISNDTNSDIKLYLCNGFKNILQCHDILLKSQWPSDDDIQMLVKALNGLFIYVAMALQDVDQAGSLEEVLCAVCATTSNIADNPPFTGLDAFYTSIMQCIPLKALPTVLLLCRLLCSSIVYASGDQVGVILYSNELGLSKIIFWVVYNHLSAILHICNHSNSFNSTQFGDTHCPFQHGNTAAIKELRIHIHSKLGGSIYFYHKSFFDFLCNPTCSSTFCIWSSPMLNAYYMHILEVLVKYEESYSFQGSGEV</sequence>
<evidence type="ECO:0000313" key="2">
    <source>
        <dbReference type="Proteomes" id="UP000807342"/>
    </source>
</evidence>
<dbReference type="Proteomes" id="UP000807342">
    <property type="component" value="Unassembled WGS sequence"/>
</dbReference>
<accession>A0A9P5X3A8</accession>
<name>A0A9P5X3A8_9AGAR</name>
<organism evidence="1 2">
    <name type="scientific">Macrolepiota fuliginosa MF-IS2</name>
    <dbReference type="NCBI Taxonomy" id="1400762"/>
    <lineage>
        <taxon>Eukaryota</taxon>
        <taxon>Fungi</taxon>
        <taxon>Dikarya</taxon>
        <taxon>Basidiomycota</taxon>
        <taxon>Agaricomycotina</taxon>
        <taxon>Agaricomycetes</taxon>
        <taxon>Agaricomycetidae</taxon>
        <taxon>Agaricales</taxon>
        <taxon>Agaricineae</taxon>
        <taxon>Agaricaceae</taxon>
        <taxon>Macrolepiota</taxon>
    </lineage>
</organism>
<comment type="caution">
    <text evidence="1">The sequence shown here is derived from an EMBL/GenBank/DDBJ whole genome shotgun (WGS) entry which is preliminary data.</text>
</comment>
<evidence type="ECO:0008006" key="3">
    <source>
        <dbReference type="Google" id="ProtNLM"/>
    </source>
</evidence>
<keyword evidence="2" id="KW-1185">Reference proteome</keyword>
<gene>
    <name evidence="1" type="ORF">P691DRAFT_840604</name>
</gene>
<dbReference type="OrthoDB" id="4760524at2759"/>
<protein>
    <recommendedName>
        <fullName evidence="3">NACHT domain-containing protein</fullName>
    </recommendedName>
</protein>
<reference evidence="1" key="1">
    <citation type="submission" date="2020-11" db="EMBL/GenBank/DDBJ databases">
        <authorList>
            <consortium name="DOE Joint Genome Institute"/>
            <person name="Ahrendt S."/>
            <person name="Riley R."/>
            <person name="Andreopoulos W."/>
            <person name="Labutti K."/>
            <person name="Pangilinan J."/>
            <person name="Ruiz-Duenas F.J."/>
            <person name="Barrasa J.M."/>
            <person name="Sanchez-Garcia M."/>
            <person name="Camarero S."/>
            <person name="Miyauchi S."/>
            <person name="Serrano A."/>
            <person name="Linde D."/>
            <person name="Babiker R."/>
            <person name="Drula E."/>
            <person name="Ayuso-Fernandez I."/>
            <person name="Pacheco R."/>
            <person name="Padilla G."/>
            <person name="Ferreira P."/>
            <person name="Barriuso J."/>
            <person name="Kellner H."/>
            <person name="Castanera R."/>
            <person name="Alfaro M."/>
            <person name="Ramirez L."/>
            <person name="Pisabarro A.G."/>
            <person name="Kuo A."/>
            <person name="Tritt A."/>
            <person name="Lipzen A."/>
            <person name="He G."/>
            <person name="Yan M."/>
            <person name="Ng V."/>
            <person name="Cullen D."/>
            <person name="Martin F."/>
            <person name="Rosso M.-N."/>
            <person name="Henrissat B."/>
            <person name="Hibbett D."/>
            <person name="Martinez A.T."/>
            <person name="Grigoriev I.V."/>
        </authorList>
    </citation>
    <scope>NUCLEOTIDE SEQUENCE</scope>
    <source>
        <strain evidence="1">MF-IS2</strain>
    </source>
</reference>